<reference evidence="2" key="1">
    <citation type="submission" date="2021-05" db="EMBL/GenBank/DDBJ databases">
        <authorList>
            <person name="Alioto T."/>
            <person name="Alioto T."/>
            <person name="Gomez Garrido J."/>
        </authorList>
    </citation>
    <scope>NUCLEOTIDE SEQUENCE</scope>
</reference>
<sequence>MLPRGLLLPGRPAGLRQLGRWQLGRHRRLGGAVRGGGRDALVDSGVRVRQARGGTARGRRHRLQQGVRGDPGRGAQRRVPVGALAAPGQQGQEPVPERDCL</sequence>
<evidence type="ECO:0000313" key="2">
    <source>
        <dbReference type="EMBL" id="CAG6461620.1"/>
    </source>
</evidence>
<feature type="region of interest" description="Disordered" evidence="1">
    <location>
        <begin position="50"/>
        <end position="76"/>
    </location>
</feature>
<accession>A0A8D8ATX2</accession>
<evidence type="ECO:0000256" key="1">
    <source>
        <dbReference type="SAM" id="MobiDB-lite"/>
    </source>
</evidence>
<protein>
    <submittedName>
        <fullName evidence="2">(northern house mosquito) hypothetical protein</fullName>
    </submittedName>
</protein>
<name>A0A8D8ATX2_CULPI</name>
<proteinExistence type="predicted"/>
<organism evidence="2">
    <name type="scientific">Culex pipiens</name>
    <name type="common">House mosquito</name>
    <dbReference type="NCBI Taxonomy" id="7175"/>
    <lineage>
        <taxon>Eukaryota</taxon>
        <taxon>Metazoa</taxon>
        <taxon>Ecdysozoa</taxon>
        <taxon>Arthropoda</taxon>
        <taxon>Hexapoda</taxon>
        <taxon>Insecta</taxon>
        <taxon>Pterygota</taxon>
        <taxon>Neoptera</taxon>
        <taxon>Endopterygota</taxon>
        <taxon>Diptera</taxon>
        <taxon>Nematocera</taxon>
        <taxon>Culicoidea</taxon>
        <taxon>Culicidae</taxon>
        <taxon>Culicinae</taxon>
        <taxon>Culicini</taxon>
        <taxon>Culex</taxon>
        <taxon>Culex</taxon>
    </lineage>
</organism>
<dbReference type="AlphaFoldDB" id="A0A8D8ATX2"/>
<dbReference type="EMBL" id="HBUE01043421">
    <property type="protein sequence ID" value="CAG6461620.1"/>
    <property type="molecule type" value="Transcribed_RNA"/>
</dbReference>